<dbReference type="KEGG" id="fno:Fnod_0925"/>
<dbReference type="Gene3D" id="1.25.40.10">
    <property type="entry name" value="Tetratricopeptide repeat domain"/>
    <property type="match status" value="1"/>
</dbReference>
<dbReference type="InterPro" id="IPR011044">
    <property type="entry name" value="Quino_amine_DH_bsu"/>
</dbReference>
<dbReference type="InterPro" id="IPR011990">
    <property type="entry name" value="TPR-like_helical_dom_sf"/>
</dbReference>
<proteinExistence type="predicted"/>
<organism evidence="1 2">
    <name type="scientific">Fervidobacterium nodosum (strain ATCC 35602 / DSM 5306 / Rt17-B1)</name>
    <dbReference type="NCBI Taxonomy" id="381764"/>
    <lineage>
        <taxon>Bacteria</taxon>
        <taxon>Thermotogati</taxon>
        <taxon>Thermotogota</taxon>
        <taxon>Thermotogae</taxon>
        <taxon>Thermotogales</taxon>
        <taxon>Fervidobacteriaceae</taxon>
        <taxon>Fervidobacterium</taxon>
    </lineage>
</organism>
<protein>
    <recommendedName>
        <fullName evidence="3">Tetratricopeptide TPR_2 repeat protein</fullName>
    </recommendedName>
</protein>
<dbReference type="InterPro" id="IPR011042">
    <property type="entry name" value="6-blade_b-propeller_TolB-like"/>
</dbReference>
<reference evidence="1 2" key="2">
    <citation type="journal article" date="2009" name="Proc. Natl. Acad. Sci. U.S.A.">
        <title>On the chimeric nature, thermophilic origin, and phylogenetic placement of the Thermotogales.</title>
        <authorList>
            <person name="Zhaxybayeva O."/>
            <person name="Swithers K.S."/>
            <person name="Lapierre P."/>
            <person name="Fournier G.P."/>
            <person name="Bickhart D.M."/>
            <person name="DeBoy R.T."/>
            <person name="Nelson K.E."/>
            <person name="Nesbo C.L."/>
            <person name="Doolittle W.F."/>
            <person name="Gogarten J.P."/>
            <person name="Noll K.M."/>
        </authorList>
    </citation>
    <scope>NUCLEOTIDE SEQUENCE [LARGE SCALE GENOMIC DNA]</scope>
    <source>
        <strain evidence="2">ATCC 35602 / DSM 5306 / Rt17-B1</strain>
    </source>
</reference>
<dbReference type="AlphaFoldDB" id="A7HLJ2"/>
<dbReference type="eggNOG" id="ENOG503360Z">
    <property type="taxonomic scope" value="Bacteria"/>
</dbReference>
<name>A7HLJ2_FERNB</name>
<dbReference type="RefSeq" id="WP_011994090.1">
    <property type="nucleotide sequence ID" value="NC_009718.1"/>
</dbReference>
<reference evidence="1 2" key="1">
    <citation type="submission" date="2007-07" db="EMBL/GenBank/DDBJ databases">
        <title>Complete sequence of Fervidobacterium nodosum Rt17-B1.</title>
        <authorList>
            <consortium name="US DOE Joint Genome Institute"/>
            <person name="Copeland A."/>
            <person name="Lucas S."/>
            <person name="Lapidus A."/>
            <person name="Barry K."/>
            <person name="Glavina del Rio T."/>
            <person name="Dalin E."/>
            <person name="Tice H."/>
            <person name="Pitluck S."/>
            <person name="Saunders E."/>
            <person name="Brettin T."/>
            <person name="Bruce D."/>
            <person name="Detter J.C."/>
            <person name="Han C."/>
            <person name="Schmutz J."/>
            <person name="Larimer F."/>
            <person name="Land M."/>
            <person name="Hauser L."/>
            <person name="Kyrpides N."/>
            <person name="Mikhailova N."/>
            <person name="Nelson K."/>
            <person name="Gogarten J.P."/>
            <person name="Noll K."/>
            <person name="Richardson P."/>
        </authorList>
    </citation>
    <scope>NUCLEOTIDE SEQUENCE [LARGE SCALE GENOMIC DNA]</scope>
    <source>
        <strain evidence="2">ATCC 35602 / DSM 5306 / Rt17-B1</strain>
    </source>
</reference>
<dbReference type="OrthoDB" id="49455at2"/>
<dbReference type="SUPFAM" id="SSF50969">
    <property type="entry name" value="YVTN repeat-like/Quinoprotein amine dehydrogenase"/>
    <property type="match status" value="1"/>
</dbReference>
<sequence length="522" mass="60732">MKYATFKSSMKAKSNLVILFFALFYLILLPTKSLAVIDEETARNYFSQSLIQMYQGNFQKAYELSKQALSGRVYVNEIANFWFLRGRLAIANGLIDKAIEEFGTFTQLVKNDDIDNILEKVRYFRNINLSPSKNFELKYIGNASGIIKGIEYFQTPVSVAVYGDSYCVLDSKNRRIVYFKNNRMTNIKKVSHDIKQIIFDRNGLLYLVSENAIYNDSEYELLKGLRSPIVAGFDRNGNMYIVDFDRIVLFNVYSNNITEHKLQKVTPALDAEITIDKLYILNGLTQEIDIYDLKNFSKIQSIKLSEKIWNFEVTPYGDIIYPSKDGLTANDKKFDIKGIDLIEYSYPNLFVMKWKNKQIEHYVLKDDKPLFVTIEKLEFDDNFVYAYISVEDLFGDEIHYIQHSLSIFEHDIYAPSDVYSSQINPKYITLKECKGELIIYRLQSLRVLGNCPILNKFTGAPTYQKAIENSKKLIWIAQWKYIRPIPPGLIKVSARVTFKNNVYYDTTFYTSTLIKSEELRKK</sequence>
<dbReference type="EMBL" id="CP000771">
    <property type="protein sequence ID" value="ABS60775.1"/>
    <property type="molecule type" value="Genomic_DNA"/>
</dbReference>
<evidence type="ECO:0000313" key="2">
    <source>
        <dbReference type="Proteomes" id="UP000002415"/>
    </source>
</evidence>
<keyword evidence="2" id="KW-1185">Reference proteome</keyword>
<evidence type="ECO:0000313" key="1">
    <source>
        <dbReference type="EMBL" id="ABS60775.1"/>
    </source>
</evidence>
<dbReference type="Gene3D" id="2.120.10.30">
    <property type="entry name" value="TolB, C-terminal domain"/>
    <property type="match status" value="1"/>
</dbReference>
<gene>
    <name evidence="1" type="ordered locus">Fnod_0925</name>
</gene>
<dbReference type="Proteomes" id="UP000002415">
    <property type="component" value="Chromosome"/>
</dbReference>
<dbReference type="STRING" id="381764.Fnod_0925"/>
<dbReference type="HOGENOM" id="CLU_524537_0_0_0"/>
<dbReference type="SUPFAM" id="SSF48452">
    <property type="entry name" value="TPR-like"/>
    <property type="match status" value="1"/>
</dbReference>
<accession>A7HLJ2</accession>
<evidence type="ECO:0008006" key="3">
    <source>
        <dbReference type="Google" id="ProtNLM"/>
    </source>
</evidence>